<gene>
    <name evidence="1" type="ORF">FHS27_003982</name>
</gene>
<sequence length="97" mass="10897">MIGVSTCRLIKVRTNSGCSSQVFQDNAIEARPLPAMRCYCFLPLYRGVKGNTRRGIVEQGSANCRANSRKLRDRKSVLLVRRVHTTKMVSILVAEDK</sequence>
<evidence type="ECO:0000313" key="1">
    <source>
        <dbReference type="EMBL" id="MBB3208155.1"/>
    </source>
</evidence>
<dbReference type="EMBL" id="JACHXU010000014">
    <property type="protein sequence ID" value="MBB3208155.1"/>
    <property type="molecule type" value="Genomic_DNA"/>
</dbReference>
<organism evidence="1 2">
    <name type="scientific">Aporhodopirellula rubra</name>
    <dbReference type="NCBI Taxonomy" id="980271"/>
    <lineage>
        <taxon>Bacteria</taxon>
        <taxon>Pseudomonadati</taxon>
        <taxon>Planctomycetota</taxon>
        <taxon>Planctomycetia</taxon>
        <taxon>Pirellulales</taxon>
        <taxon>Pirellulaceae</taxon>
        <taxon>Aporhodopirellula</taxon>
    </lineage>
</organism>
<name>A0A7W5E128_9BACT</name>
<protein>
    <submittedName>
        <fullName evidence="1">Uncharacterized protein</fullName>
    </submittedName>
</protein>
<dbReference type="Proteomes" id="UP000536179">
    <property type="component" value="Unassembled WGS sequence"/>
</dbReference>
<evidence type="ECO:0000313" key="2">
    <source>
        <dbReference type="Proteomes" id="UP000536179"/>
    </source>
</evidence>
<reference evidence="1 2" key="1">
    <citation type="submission" date="2020-08" db="EMBL/GenBank/DDBJ databases">
        <title>Genomic Encyclopedia of Type Strains, Phase III (KMG-III): the genomes of soil and plant-associated and newly described type strains.</title>
        <authorList>
            <person name="Whitman W."/>
        </authorList>
    </citation>
    <scope>NUCLEOTIDE SEQUENCE [LARGE SCALE GENOMIC DNA]</scope>
    <source>
        <strain evidence="1 2">CECT 8075</strain>
    </source>
</reference>
<keyword evidence="2" id="KW-1185">Reference proteome</keyword>
<dbReference type="AlphaFoldDB" id="A0A7W5E128"/>
<accession>A0A7W5E128</accession>
<comment type="caution">
    <text evidence="1">The sequence shown here is derived from an EMBL/GenBank/DDBJ whole genome shotgun (WGS) entry which is preliminary data.</text>
</comment>
<proteinExistence type="predicted"/>